<feature type="binding site" evidence="15">
    <location>
        <position position="24"/>
    </location>
    <ligand>
        <name>Mg(2+)</name>
        <dbReference type="ChEBI" id="CHEBI:18420"/>
        <label>2</label>
    </ligand>
</feature>
<evidence type="ECO:0000256" key="8">
    <source>
        <dbReference type="ARBA" id="ARBA00022989"/>
    </source>
</evidence>
<dbReference type="Pfam" id="PF17910">
    <property type="entry name" value="FeoB_Cyto"/>
    <property type="match status" value="1"/>
</dbReference>
<gene>
    <name evidence="18" type="ORF">SAMN02745216_03359</name>
</gene>
<evidence type="ECO:0000259" key="17">
    <source>
        <dbReference type="PROSITE" id="PS51711"/>
    </source>
</evidence>
<feature type="transmembrane region" description="Helical" evidence="16">
    <location>
        <begin position="397"/>
        <end position="419"/>
    </location>
</feature>
<evidence type="ECO:0000256" key="3">
    <source>
        <dbReference type="ARBA" id="ARBA00022475"/>
    </source>
</evidence>
<dbReference type="AlphaFoldDB" id="A0A1M6S0X0"/>
<dbReference type="PROSITE" id="PS51711">
    <property type="entry name" value="G_FEOB"/>
    <property type="match status" value="1"/>
</dbReference>
<dbReference type="InterPro" id="IPR011640">
    <property type="entry name" value="Fe2_transport_prot_B_C"/>
</dbReference>
<evidence type="ECO:0000256" key="2">
    <source>
        <dbReference type="ARBA" id="ARBA00022448"/>
    </source>
</evidence>
<keyword evidence="9 16" id="KW-0408">Iron</keyword>
<feature type="binding site" evidence="14">
    <location>
        <begin position="119"/>
        <end position="122"/>
    </location>
    <ligand>
        <name>GTP</name>
        <dbReference type="ChEBI" id="CHEBI:37565"/>
        <label>1</label>
    </ligand>
</feature>
<dbReference type="PANTHER" id="PTHR43185:SF1">
    <property type="entry name" value="FE(2+) TRANSPORTER FEOB"/>
    <property type="match status" value="1"/>
</dbReference>
<feature type="transmembrane region" description="Helical" evidence="16">
    <location>
        <begin position="353"/>
        <end position="377"/>
    </location>
</feature>
<evidence type="ECO:0000256" key="5">
    <source>
        <dbReference type="ARBA" id="ARBA00022519"/>
    </source>
</evidence>
<dbReference type="Gene3D" id="3.40.50.300">
    <property type="entry name" value="P-loop containing nucleotide triphosphate hydrolases"/>
    <property type="match status" value="1"/>
</dbReference>
<dbReference type="GO" id="GO:0005886">
    <property type="term" value="C:plasma membrane"/>
    <property type="evidence" value="ECO:0007669"/>
    <property type="project" value="UniProtKB-SubCell"/>
</dbReference>
<keyword evidence="7 14" id="KW-0547">Nucleotide-binding</keyword>
<evidence type="ECO:0000256" key="6">
    <source>
        <dbReference type="ARBA" id="ARBA00022692"/>
    </source>
</evidence>
<dbReference type="GO" id="GO:0046872">
    <property type="term" value="F:metal ion binding"/>
    <property type="evidence" value="ECO:0007669"/>
    <property type="project" value="UniProtKB-KW"/>
</dbReference>
<dbReference type="OrthoDB" id="9809127at2"/>
<dbReference type="FunFam" id="3.40.50.300:FF:000426">
    <property type="entry name" value="Ferrous iron transport protein B"/>
    <property type="match status" value="1"/>
</dbReference>
<keyword evidence="3" id="KW-1003">Cell membrane</keyword>
<keyword evidence="6 16" id="KW-0812">Transmembrane</keyword>
<dbReference type="PANTHER" id="PTHR43185">
    <property type="entry name" value="FERROUS IRON TRANSPORT PROTEIN B"/>
    <property type="match status" value="1"/>
</dbReference>
<evidence type="ECO:0000256" key="11">
    <source>
        <dbReference type="ARBA" id="ARBA00023134"/>
    </source>
</evidence>
<dbReference type="Proteomes" id="UP000183994">
    <property type="component" value="Unassembled WGS sequence"/>
</dbReference>
<evidence type="ECO:0000256" key="10">
    <source>
        <dbReference type="ARBA" id="ARBA00023065"/>
    </source>
</evidence>
<comment type="subcellular location">
    <subcellularLocation>
        <location evidence="1 16">Cell inner membrane</location>
        <topology evidence="1 16">Multi-pass membrane protein</topology>
    </subcellularLocation>
</comment>
<evidence type="ECO:0000313" key="18">
    <source>
        <dbReference type="EMBL" id="SHK38310.1"/>
    </source>
</evidence>
<feature type="binding site" evidence="14">
    <location>
        <begin position="38"/>
        <end position="42"/>
    </location>
    <ligand>
        <name>GTP</name>
        <dbReference type="ChEBI" id="CHEBI:37565"/>
        <label>1</label>
    </ligand>
</feature>
<evidence type="ECO:0000256" key="4">
    <source>
        <dbReference type="ARBA" id="ARBA00022496"/>
    </source>
</evidence>
<dbReference type="Pfam" id="PF07670">
    <property type="entry name" value="Gate"/>
    <property type="match status" value="2"/>
</dbReference>
<feature type="transmembrane region" description="Helical" evidence="16">
    <location>
        <begin position="291"/>
        <end position="311"/>
    </location>
</feature>
<dbReference type="InterPro" id="IPR030389">
    <property type="entry name" value="G_FEOB_dom"/>
</dbReference>
<dbReference type="EMBL" id="FQZU01000023">
    <property type="protein sequence ID" value="SHK38310.1"/>
    <property type="molecule type" value="Genomic_DNA"/>
</dbReference>
<evidence type="ECO:0000313" key="19">
    <source>
        <dbReference type="Proteomes" id="UP000183994"/>
    </source>
</evidence>
<dbReference type="InterPro" id="IPR003373">
    <property type="entry name" value="Fe2_transport_prot-B"/>
</dbReference>
<feature type="transmembrane region" description="Helical" evidence="16">
    <location>
        <begin position="698"/>
        <end position="718"/>
    </location>
</feature>
<sequence>MAARKKLTIALAGNPNSGKTTTFNNITGTRQKVGNWPGVTVEKKEGHVRFGDYDLTVVDLPGTYSLTTFSIEEIVARNFILENRPDVVVDIIDSSNLDRSLYLATQLRELDAKVLFVLNMADLAKDKGIVIDEEKLSSLLEVPVISTVGNRNEGTAELLKNIIQVAETGQGPRAERRVRYSRDIEDGVAVVRDLLQAVEDKDFPYNPRWTAIKLIEDDEVVRDMAVKALGDKAGPILEETARQRERISNLFDDEPEILMTEQRYGFIAGIVREVVKRSSIKRVDVSRNIDLLLTNRILGFPIFFFFIWAMFQLTFTLGAYPQAWIEHGVELLSLGMTRILPSGMIQDLVVNGIIAGVGSVLVFLPNILILFFCIALFEDTGYMARAAFLMDKVMHLVGLHGKSFIPMLMGFGCNVPAIMAARTLENEKDRILTILINPFMSCSARLPVYVLLAGAFFAEKAGTVIFSIYLLGIVLAIVMGRIFRNTLLKGSVAPFVMELPPYRAPMIKSLMIHMWDRSKMFLKKMGGVILVGSIIVWALSTFPNDPQLARQYEIKRQQMEKTFAVRKPDASRQAVKVREMEKDKALAALEIEYTAAAKENSYLGRIGRFFGPVFAPVGIDWKGGVALFTGFVAKEIVISTLGVLHATKDDTDQGLADAMKKSGMTPLSAFSMMAFILLYVPCIATVSAIKQETNSWKWTAFSIGYSTTLAWVVAFIIYQGGQLLGFA</sequence>
<dbReference type="GO" id="GO:0005525">
    <property type="term" value="F:GTP binding"/>
    <property type="evidence" value="ECO:0007669"/>
    <property type="project" value="UniProtKB-KW"/>
</dbReference>
<evidence type="ECO:0000256" key="16">
    <source>
        <dbReference type="RuleBase" id="RU362098"/>
    </source>
</evidence>
<keyword evidence="2 16" id="KW-0813">Transport</keyword>
<comment type="similarity">
    <text evidence="16">Belongs to the TRAFAC class TrmE-Era-EngA-EngB-Septin-like GTPase superfamily. FeoB GTPase (TC 9.A.8) family.</text>
</comment>
<feature type="binding site" evidence="14">
    <location>
        <begin position="59"/>
        <end position="62"/>
    </location>
    <ligand>
        <name>GTP</name>
        <dbReference type="ChEBI" id="CHEBI:37565"/>
        <label>1</label>
    </ligand>
</feature>
<dbReference type="SUPFAM" id="SSF52540">
    <property type="entry name" value="P-loop containing nucleoside triphosphate hydrolases"/>
    <property type="match status" value="1"/>
</dbReference>
<evidence type="ECO:0000256" key="1">
    <source>
        <dbReference type="ARBA" id="ARBA00004429"/>
    </source>
</evidence>
<dbReference type="GO" id="GO:0015093">
    <property type="term" value="F:ferrous iron transmembrane transporter activity"/>
    <property type="evidence" value="ECO:0007669"/>
    <property type="project" value="UniProtKB-UniRule"/>
</dbReference>
<keyword evidence="11 14" id="KW-0342">GTP-binding</keyword>
<keyword evidence="8 16" id="KW-1133">Transmembrane helix</keyword>
<name>A0A1M6S0X0_9BACT</name>
<dbReference type="Gene3D" id="1.10.287.1770">
    <property type="match status" value="1"/>
</dbReference>
<feature type="binding site" evidence="15">
    <location>
        <position position="27"/>
    </location>
    <ligand>
        <name>Mg(2+)</name>
        <dbReference type="ChEBI" id="CHEBI:18420"/>
        <label>2</label>
    </ligand>
</feature>
<keyword evidence="12 16" id="KW-0472">Membrane</keyword>
<keyword evidence="4 16" id="KW-0410">Iron transport</keyword>
<comment type="caution">
    <text evidence="16">Lacks conserved residue(s) required for the propagation of feature annotation.</text>
</comment>
<evidence type="ECO:0000256" key="9">
    <source>
        <dbReference type="ARBA" id="ARBA00023004"/>
    </source>
</evidence>
<feature type="domain" description="FeoB-type G" evidence="17">
    <location>
        <begin position="6"/>
        <end position="168"/>
    </location>
</feature>
<evidence type="ECO:0000256" key="15">
    <source>
        <dbReference type="PIRSR" id="PIRSR603373-2"/>
    </source>
</evidence>
<evidence type="ECO:0000256" key="13">
    <source>
        <dbReference type="NCBIfam" id="TIGR00437"/>
    </source>
</evidence>
<dbReference type="STRING" id="1121393.SAMN02745216_03359"/>
<evidence type="ECO:0000256" key="14">
    <source>
        <dbReference type="PIRSR" id="PIRSR603373-1"/>
    </source>
</evidence>
<evidence type="ECO:0000256" key="12">
    <source>
        <dbReference type="ARBA" id="ARBA00023136"/>
    </source>
</evidence>
<keyword evidence="19" id="KW-1185">Reference proteome</keyword>
<comment type="function">
    <text evidence="16">Probable transporter of a GTP-driven Fe(2+) uptake system.</text>
</comment>
<accession>A0A1M6S0X0</accession>
<evidence type="ECO:0000256" key="7">
    <source>
        <dbReference type="ARBA" id="ARBA00022741"/>
    </source>
</evidence>
<dbReference type="CDD" id="cd01879">
    <property type="entry name" value="FeoB"/>
    <property type="match status" value="1"/>
</dbReference>
<dbReference type="InterPro" id="IPR011642">
    <property type="entry name" value="Gate_dom"/>
</dbReference>
<feature type="transmembrane region" description="Helical" evidence="16">
    <location>
        <begin position="464"/>
        <end position="483"/>
    </location>
</feature>
<dbReference type="RefSeq" id="WP_073477416.1">
    <property type="nucleotide sequence ID" value="NZ_FQZU01000023.1"/>
</dbReference>
<feature type="binding site" evidence="14">
    <location>
        <begin position="13"/>
        <end position="20"/>
    </location>
    <ligand>
        <name>GTP</name>
        <dbReference type="ChEBI" id="CHEBI:37565"/>
        <label>1</label>
    </ligand>
</feature>
<keyword evidence="15" id="KW-0460">Magnesium</keyword>
<reference evidence="19" key="1">
    <citation type="submission" date="2016-11" db="EMBL/GenBank/DDBJ databases">
        <authorList>
            <person name="Varghese N."/>
            <person name="Submissions S."/>
        </authorList>
    </citation>
    <scope>NUCLEOTIDE SEQUENCE [LARGE SCALE GENOMIC DNA]</scope>
    <source>
        <strain evidence="19">DSM 16219</strain>
    </source>
</reference>
<protein>
    <recommendedName>
        <fullName evidence="13 16">Ferrous iron transport protein B</fullName>
    </recommendedName>
</protein>
<organism evidence="18 19">
    <name type="scientific">Desulfatibacillum alkenivorans DSM 16219</name>
    <dbReference type="NCBI Taxonomy" id="1121393"/>
    <lineage>
        <taxon>Bacteria</taxon>
        <taxon>Pseudomonadati</taxon>
        <taxon>Thermodesulfobacteriota</taxon>
        <taxon>Desulfobacteria</taxon>
        <taxon>Desulfobacterales</taxon>
        <taxon>Desulfatibacillaceae</taxon>
        <taxon>Desulfatibacillum</taxon>
    </lineage>
</organism>
<dbReference type="Pfam" id="PF02421">
    <property type="entry name" value="FeoB_N"/>
    <property type="match status" value="1"/>
</dbReference>
<keyword evidence="15" id="KW-0479">Metal-binding</keyword>
<feature type="transmembrane region" description="Helical" evidence="16">
    <location>
        <begin position="521"/>
        <end position="540"/>
    </location>
</feature>
<dbReference type="InterPro" id="IPR041069">
    <property type="entry name" value="FeoB_Cyto"/>
</dbReference>
<proteinExistence type="inferred from homology"/>
<feature type="transmembrane region" description="Helical" evidence="16">
    <location>
        <begin position="667"/>
        <end position="686"/>
    </location>
</feature>
<dbReference type="Pfam" id="PF07664">
    <property type="entry name" value="FeoB_C"/>
    <property type="match status" value="1"/>
</dbReference>
<dbReference type="NCBIfam" id="TIGR00437">
    <property type="entry name" value="feoB"/>
    <property type="match status" value="1"/>
</dbReference>
<dbReference type="InterPro" id="IPR050860">
    <property type="entry name" value="FeoB_GTPase"/>
</dbReference>
<dbReference type="InterPro" id="IPR027417">
    <property type="entry name" value="P-loop_NTPase"/>
</dbReference>
<keyword evidence="10" id="KW-0406">Ion transport</keyword>
<feature type="binding site" evidence="15">
    <location>
        <position position="28"/>
    </location>
    <ligand>
        <name>Mg(2+)</name>
        <dbReference type="ChEBI" id="CHEBI:18420"/>
        <label>2</label>
    </ligand>
</feature>
<keyword evidence="5" id="KW-0997">Cell inner membrane</keyword>